<dbReference type="RefSeq" id="WP_077564625.1">
    <property type="nucleotide sequence ID" value="NZ_CP016378.1"/>
</dbReference>
<evidence type="ECO:0008006" key="4">
    <source>
        <dbReference type="Google" id="ProtNLM"/>
    </source>
</evidence>
<dbReference type="EMBL" id="MPOG01000011">
    <property type="protein sequence ID" value="OOH95163.1"/>
    <property type="molecule type" value="Genomic_DNA"/>
</dbReference>
<comment type="caution">
    <text evidence="2">The sequence shown here is derived from an EMBL/GenBank/DDBJ whole genome shotgun (WGS) entry which is preliminary data.</text>
</comment>
<dbReference type="eggNOG" id="ENOG5032UQ5">
    <property type="taxonomic scope" value="Bacteria"/>
</dbReference>
<feature type="chain" id="PRO_5012391216" description="DUF4412 domain-containing protein" evidence="1">
    <location>
        <begin position="19"/>
        <end position="184"/>
    </location>
</feature>
<protein>
    <recommendedName>
        <fullName evidence="4">DUF4412 domain-containing protein</fullName>
    </recommendedName>
</protein>
<feature type="signal peptide" evidence="1">
    <location>
        <begin position="1"/>
        <end position="18"/>
    </location>
</feature>
<dbReference type="Proteomes" id="UP000188947">
    <property type="component" value="Unassembled WGS sequence"/>
</dbReference>
<gene>
    <name evidence="2" type="ORF">BMF97_09990</name>
</gene>
<keyword evidence="1" id="KW-0732">Signal</keyword>
<dbReference type="STRING" id="238.BBD35_00435"/>
<keyword evidence="3" id="KW-1185">Reference proteome</keyword>
<evidence type="ECO:0000313" key="2">
    <source>
        <dbReference type="EMBL" id="OOH95163.1"/>
    </source>
</evidence>
<evidence type="ECO:0000313" key="3">
    <source>
        <dbReference type="Proteomes" id="UP000188947"/>
    </source>
</evidence>
<accession>A0A1T3EZT1</accession>
<dbReference type="AlphaFoldDB" id="A0A1T3EZT1"/>
<proteinExistence type="predicted"/>
<evidence type="ECO:0000256" key="1">
    <source>
        <dbReference type="SAM" id="SignalP"/>
    </source>
</evidence>
<sequence>MKKSFIIFFILISTFSFSQKYIDASITKTDNTVINSKVKVYTNIFYTNLINEASFYRALILVDDNGKKIEKIKAENVKELKFTDFEGKSKTYLNNGKALKELVYDGTKVKWYRAISQNLYDASIQYFDYLVDDKGQIYKMGLFNNIKKKLIEVTKSKPELATEIENTRMTNESMLRILQKYDQE</sequence>
<dbReference type="OrthoDB" id="1451557at2"/>
<name>A0A1T3EZT1_ELIME</name>
<reference evidence="2 3" key="1">
    <citation type="submission" date="2016-11" db="EMBL/GenBank/DDBJ databases">
        <title>Genome sequence and comparative genomic analysis of clinical strain Elizabethkingia meningoseptica 61421 PRCM.</title>
        <authorList>
            <person name="Wang M."/>
            <person name="Hu S."/>
            <person name="Cao L."/>
            <person name="Jiang T."/>
            <person name="Zhou Y."/>
            <person name="Ming D."/>
        </authorList>
    </citation>
    <scope>NUCLEOTIDE SEQUENCE [LARGE SCALE GENOMIC DNA]</scope>
    <source>
        <strain evidence="2 3">61421 PRCM</strain>
    </source>
</reference>
<organism evidence="2 3">
    <name type="scientific">Elizabethkingia meningoseptica</name>
    <name type="common">Chryseobacterium meningosepticum</name>
    <dbReference type="NCBI Taxonomy" id="238"/>
    <lineage>
        <taxon>Bacteria</taxon>
        <taxon>Pseudomonadati</taxon>
        <taxon>Bacteroidota</taxon>
        <taxon>Flavobacteriia</taxon>
        <taxon>Flavobacteriales</taxon>
        <taxon>Weeksellaceae</taxon>
        <taxon>Elizabethkingia</taxon>
    </lineage>
</organism>